<comment type="caution">
    <text evidence="1">The sequence shown here is derived from an EMBL/GenBank/DDBJ whole genome shotgun (WGS) entry which is preliminary data.</text>
</comment>
<gene>
    <name evidence="1" type="ORF">NDU88_005984</name>
</gene>
<organism evidence="1 2">
    <name type="scientific">Pleurodeles waltl</name>
    <name type="common">Iberian ribbed newt</name>
    <dbReference type="NCBI Taxonomy" id="8319"/>
    <lineage>
        <taxon>Eukaryota</taxon>
        <taxon>Metazoa</taxon>
        <taxon>Chordata</taxon>
        <taxon>Craniata</taxon>
        <taxon>Vertebrata</taxon>
        <taxon>Euteleostomi</taxon>
        <taxon>Amphibia</taxon>
        <taxon>Batrachia</taxon>
        <taxon>Caudata</taxon>
        <taxon>Salamandroidea</taxon>
        <taxon>Salamandridae</taxon>
        <taxon>Pleurodelinae</taxon>
        <taxon>Pleurodeles</taxon>
    </lineage>
</organism>
<proteinExistence type="predicted"/>
<dbReference type="AlphaFoldDB" id="A0AAV7VLI1"/>
<reference evidence="1" key="1">
    <citation type="journal article" date="2022" name="bioRxiv">
        <title>Sequencing and chromosome-scale assembly of the giantPleurodeles waltlgenome.</title>
        <authorList>
            <person name="Brown T."/>
            <person name="Elewa A."/>
            <person name="Iarovenko S."/>
            <person name="Subramanian E."/>
            <person name="Araus A.J."/>
            <person name="Petzold A."/>
            <person name="Susuki M."/>
            <person name="Suzuki K.-i.T."/>
            <person name="Hayashi T."/>
            <person name="Toyoda A."/>
            <person name="Oliveira C."/>
            <person name="Osipova E."/>
            <person name="Leigh N.D."/>
            <person name="Simon A."/>
            <person name="Yun M.H."/>
        </authorList>
    </citation>
    <scope>NUCLEOTIDE SEQUENCE</scope>
    <source>
        <strain evidence="1">20211129_DDA</strain>
        <tissue evidence="1">Liver</tissue>
    </source>
</reference>
<accession>A0AAV7VLI1</accession>
<name>A0AAV7VLI1_PLEWA</name>
<evidence type="ECO:0000313" key="1">
    <source>
        <dbReference type="EMBL" id="KAJ1202183.1"/>
    </source>
</evidence>
<dbReference type="EMBL" id="JANPWB010000003">
    <property type="protein sequence ID" value="KAJ1202183.1"/>
    <property type="molecule type" value="Genomic_DNA"/>
</dbReference>
<keyword evidence="2" id="KW-1185">Reference proteome</keyword>
<sequence length="65" mass="7319">MPATADELSKKKVARTVLGIMHRWGCMPDLLYVFESGRYAWGCDPMANLTTHTDPRSRGSMQVYA</sequence>
<protein>
    <submittedName>
        <fullName evidence="1">Uncharacterized protein</fullName>
    </submittedName>
</protein>
<dbReference type="Proteomes" id="UP001066276">
    <property type="component" value="Chromosome 2_1"/>
</dbReference>
<feature type="non-terminal residue" evidence="1">
    <location>
        <position position="65"/>
    </location>
</feature>
<evidence type="ECO:0000313" key="2">
    <source>
        <dbReference type="Proteomes" id="UP001066276"/>
    </source>
</evidence>